<keyword evidence="1" id="KW-0812">Transmembrane</keyword>
<dbReference type="EMBL" id="MEUV01000039">
    <property type="protein sequence ID" value="OGC45395.1"/>
    <property type="molecule type" value="Genomic_DNA"/>
</dbReference>
<evidence type="ECO:0000259" key="2">
    <source>
        <dbReference type="Pfam" id="PF14470"/>
    </source>
</evidence>
<keyword evidence="1" id="KW-1133">Transmembrane helix</keyword>
<evidence type="ECO:0000313" key="4">
    <source>
        <dbReference type="Proteomes" id="UP000178615"/>
    </source>
</evidence>
<comment type="caution">
    <text evidence="3">The sequence shown here is derived from an EMBL/GenBank/DDBJ whole genome shotgun (WGS) entry which is preliminary data.</text>
</comment>
<name>A0A1F4UKA2_UNCKA</name>
<evidence type="ECO:0000256" key="1">
    <source>
        <dbReference type="SAM" id="Phobius"/>
    </source>
</evidence>
<organism evidence="3 4">
    <name type="scientific">candidate division WWE3 bacterium RBG_19FT_COMBO_34_6</name>
    <dbReference type="NCBI Taxonomy" id="1802612"/>
    <lineage>
        <taxon>Bacteria</taxon>
        <taxon>Katanobacteria</taxon>
    </lineage>
</organism>
<accession>A0A1F4UKA2</accession>
<evidence type="ECO:0000313" key="3">
    <source>
        <dbReference type="EMBL" id="OGC45395.1"/>
    </source>
</evidence>
<dbReference type="Proteomes" id="UP000178615">
    <property type="component" value="Unassembled WGS sequence"/>
</dbReference>
<dbReference type="AlphaFoldDB" id="A0A1F4UKA2"/>
<reference evidence="3 4" key="1">
    <citation type="journal article" date="2016" name="Nat. Commun.">
        <title>Thousands of microbial genomes shed light on interconnected biogeochemical processes in an aquifer system.</title>
        <authorList>
            <person name="Anantharaman K."/>
            <person name="Brown C.T."/>
            <person name="Hug L.A."/>
            <person name="Sharon I."/>
            <person name="Castelle C.J."/>
            <person name="Probst A.J."/>
            <person name="Thomas B.C."/>
            <person name="Singh A."/>
            <person name="Wilkins M.J."/>
            <person name="Karaoz U."/>
            <person name="Brodie E.L."/>
            <person name="Williams K.H."/>
            <person name="Hubbard S.S."/>
            <person name="Banfield J.F."/>
        </authorList>
    </citation>
    <scope>NUCLEOTIDE SEQUENCE [LARGE SCALE GENOMIC DNA]</scope>
</reference>
<keyword evidence="1" id="KW-0472">Membrane</keyword>
<feature type="transmembrane region" description="Helical" evidence="1">
    <location>
        <begin position="39"/>
        <end position="59"/>
    </location>
</feature>
<proteinExistence type="predicted"/>
<feature type="domain" description="YokE-like PH" evidence="2">
    <location>
        <begin position="99"/>
        <end position="168"/>
    </location>
</feature>
<dbReference type="Pfam" id="PF14470">
    <property type="entry name" value="bPH_3"/>
    <property type="match status" value="1"/>
</dbReference>
<feature type="transmembrane region" description="Helical" evidence="1">
    <location>
        <begin position="80"/>
        <end position="99"/>
    </location>
</feature>
<gene>
    <name evidence="3" type="ORF">A2V49_02340</name>
</gene>
<sequence length="189" mass="22080">MLPTSTSTPVKKPKHIRFQGEDNDEEVLYIFRKATITNMGWVFSTIILFLMPIMFGVFLQNLHIAYPQVISKSLIFEINMFWYIFSFGYGFERFLNWYFNVYIITNKRVVDMDFSHLLHRNISEAPLRNIEDVTYTVSGSLQTLFNFGSIKIQTAAEQRELEFEYISNPAKVQDILSDMVANIKGVYAK</sequence>
<dbReference type="InterPro" id="IPR039519">
    <property type="entry name" value="YokE-like_PH"/>
</dbReference>
<protein>
    <recommendedName>
        <fullName evidence="2">YokE-like PH domain-containing protein</fullName>
    </recommendedName>
</protein>